<keyword evidence="6 9" id="KW-1133">Transmembrane helix</keyword>
<evidence type="ECO:0000256" key="3">
    <source>
        <dbReference type="ARBA" id="ARBA00022475"/>
    </source>
</evidence>
<dbReference type="InterPro" id="IPR007387">
    <property type="entry name" value="TRAP_DctQ"/>
</dbReference>
<keyword evidence="5 9" id="KW-0812">Transmembrane</keyword>
<feature type="transmembrane region" description="Helical" evidence="9">
    <location>
        <begin position="150"/>
        <end position="171"/>
    </location>
</feature>
<comment type="caution">
    <text evidence="9">Lacks conserved residue(s) required for the propagation of feature annotation.</text>
</comment>
<reference evidence="12" key="1">
    <citation type="journal article" date="2019" name="Int. J. Syst. Evol. Microbiol.">
        <title>The Global Catalogue of Microorganisms (GCM) 10K type strain sequencing project: providing services to taxonomists for standard genome sequencing and annotation.</title>
        <authorList>
            <consortium name="The Broad Institute Genomics Platform"/>
            <consortium name="The Broad Institute Genome Sequencing Center for Infectious Disease"/>
            <person name="Wu L."/>
            <person name="Ma J."/>
        </authorList>
    </citation>
    <scope>NUCLEOTIDE SEQUENCE [LARGE SCALE GENOMIC DNA]</scope>
    <source>
        <strain evidence="12">CGMCC 1.15341</strain>
    </source>
</reference>
<dbReference type="PANTHER" id="PTHR35011:SF2">
    <property type="entry name" value="2,3-DIKETO-L-GULONATE TRAP TRANSPORTER SMALL PERMEASE PROTEIN YIAM"/>
    <property type="match status" value="1"/>
</dbReference>
<dbReference type="Proteomes" id="UP000629025">
    <property type="component" value="Unassembled WGS sequence"/>
</dbReference>
<evidence type="ECO:0000256" key="1">
    <source>
        <dbReference type="ARBA" id="ARBA00004429"/>
    </source>
</evidence>
<dbReference type="Pfam" id="PF04290">
    <property type="entry name" value="DctQ"/>
    <property type="match status" value="1"/>
</dbReference>
<keyword evidence="2 9" id="KW-0813">Transport</keyword>
<comment type="similarity">
    <text evidence="8 9">Belongs to the TRAP transporter small permease family.</text>
</comment>
<evidence type="ECO:0000313" key="11">
    <source>
        <dbReference type="EMBL" id="GGB85626.1"/>
    </source>
</evidence>
<gene>
    <name evidence="11" type="ORF">GCM10011352_09340</name>
</gene>
<comment type="function">
    <text evidence="9">Part of the tripartite ATP-independent periplasmic (TRAP) transport system.</text>
</comment>
<accession>A0ABQ1K404</accession>
<keyword evidence="3" id="KW-1003">Cell membrane</keyword>
<keyword evidence="4 9" id="KW-0997">Cell inner membrane</keyword>
<dbReference type="PANTHER" id="PTHR35011">
    <property type="entry name" value="2,3-DIKETO-L-GULONATE TRAP TRANSPORTER SMALL PERMEASE PROTEIN YIAM"/>
    <property type="match status" value="1"/>
</dbReference>
<protein>
    <recommendedName>
        <fullName evidence="9">TRAP transporter small permease protein</fullName>
    </recommendedName>
</protein>
<keyword evidence="7 9" id="KW-0472">Membrane</keyword>
<comment type="subcellular location">
    <subcellularLocation>
        <location evidence="1 9">Cell inner membrane</location>
        <topology evidence="1 9">Multi-pass membrane protein</topology>
    </subcellularLocation>
</comment>
<feature type="transmembrane region" description="Helical" evidence="9">
    <location>
        <begin position="109"/>
        <end position="130"/>
    </location>
</feature>
<proteinExistence type="inferred from homology"/>
<name>A0ABQ1K404_9GAMM</name>
<dbReference type="EMBL" id="BMIJ01000002">
    <property type="protein sequence ID" value="GGB85626.1"/>
    <property type="molecule type" value="Genomic_DNA"/>
</dbReference>
<comment type="subunit">
    <text evidence="9">The complex comprises the extracytoplasmic solute receptor protein and the two transmembrane proteins.</text>
</comment>
<keyword evidence="12" id="KW-1185">Reference proteome</keyword>
<evidence type="ECO:0000256" key="2">
    <source>
        <dbReference type="ARBA" id="ARBA00022448"/>
    </source>
</evidence>
<evidence type="ECO:0000256" key="9">
    <source>
        <dbReference type="RuleBase" id="RU369079"/>
    </source>
</evidence>
<evidence type="ECO:0000256" key="7">
    <source>
        <dbReference type="ARBA" id="ARBA00023136"/>
    </source>
</evidence>
<evidence type="ECO:0000313" key="12">
    <source>
        <dbReference type="Proteomes" id="UP000629025"/>
    </source>
</evidence>
<evidence type="ECO:0000259" key="10">
    <source>
        <dbReference type="Pfam" id="PF04290"/>
    </source>
</evidence>
<evidence type="ECO:0000256" key="5">
    <source>
        <dbReference type="ARBA" id="ARBA00022692"/>
    </source>
</evidence>
<evidence type="ECO:0000256" key="4">
    <source>
        <dbReference type="ARBA" id="ARBA00022519"/>
    </source>
</evidence>
<dbReference type="InterPro" id="IPR055348">
    <property type="entry name" value="DctQ"/>
</dbReference>
<sequence length="176" mass="19625">MRLLTLLDRIVATVAGSALAISTTMLLLNVANRYIIQGWLREWAQDGVMTGVYQFLSGYISPLSAMADEVPGLLLVWIAYLGAYLAMRDKGHINFEMLVEKLPESLARWVTRINAGMIVAFLGVLLYQSVRMIMVDGETEIETAEVAQGWFMAVLPIFSVLMMIAIVDKIIRGRNL</sequence>
<comment type="caution">
    <text evidence="11">The sequence shown here is derived from an EMBL/GenBank/DDBJ whole genome shotgun (WGS) entry which is preliminary data.</text>
</comment>
<evidence type="ECO:0000256" key="8">
    <source>
        <dbReference type="ARBA" id="ARBA00038436"/>
    </source>
</evidence>
<organism evidence="11 12">
    <name type="scientific">Marinobacterium zhoushanense</name>
    <dbReference type="NCBI Taxonomy" id="1679163"/>
    <lineage>
        <taxon>Bacteria</taxon>
        <taxon>Pseudomonadati</taxon>
        <taxon>Pseudomonadota</taxon>
        <taxon>Gammaproteobacteria</taxon>
        <taxon>Oceanospirillales</taxon>
        <taxon>Oceanospirillaceae</taxon>
        <taxon>Marinobacterium</taxon>
    </lineage>
</organism>
<dbReference type="RefSeq" id="WP_188745962.1">
    <property type="nucleotide sequence ID" value="NZ_BMIJ01000002.1"/>
</dbReference>
<feature type="domain" description="Tripartite ATP-independent periplasmic transporters DctQ component" evidence="10">
    <location>
        <begin position="50"/>
        <end position="173"/>
    </location>
</feature>
<evidence type="ECO:0000256" key="6">
    <source>
        <dbReference type="ARBA" id="ARBA00022989"/>
    </source>
</evidence>